<sequence>MAGRPKPKRGRGRLSSIDLLPPEADHVVAWAFQELRERERTQLEIWFEFNDKLAALGLGPISKTAFNRHSIRLASMARRHEEVRAMTSALTERLEPGQTDDLTIIAAETIKTLIFEITENEQLTPKGAMELARALQAAVNSQKLSLDRKRAIEEQFAAKVDDALEKVSSEKGLSSEQAEFFRREVLGVKS</sequence>
<dbReference type="Proteomes" id="UP000640583">
    <property type="component" value="Unassembled WGS sequence"/>
</dbReference>
<dbReference type="Pfam" id="PF11985">
    <property type="entry name" value="Phage_Mu_Gp27"/>
    <property type="match status" value="1"/>
</dbReference>
<dbReference type="EMBL" id="JADCKQ010000019">
    <property type="protein sequence ID" value="MBI1495389.1"/>
    <property type="molecule type" value="Genomic_DNA"/>
</dbReference>
<dbReference type="RefSeq" id="WP_228850091.1">
    <property type="nucleotide sequence ID" value="NZ_JADCKQ010000019.1"/>
</dbReference>
<keyword evidence="2" id="KW-1185">Reference proteome</keyword>
<proteinExistence type="predicted"/>
<name>A0A8J7IEX1_9RHOB</name>
<gene>
    <name evidence="1" type="ORF">H1D41_17235</name>
</gene>
<evidence type="ECO:0000313" key="1">
    <source>
        <dbReference type="EMBL" id="MBI1495389.1"/>
    </source>
</evidence>
<dbReference type="InterPro" id="IPR021874">
    <property type="entry name" value="Phage_Mu_Gp27"/>
</dbReference>
<reference evidence="1" key="1">
    <citation type="submission" date="2020-10" db="EMBL/GenBank/DDBJ databases">
        <title>Paenihalocynthiibacter styelae gen. nov., sp. nov., isolated from stalked sea squirt Styela clava.</title>
        <authorList>
            <person name="Kim Y.-O."/>
            <person name="Yoon J.-H."/>
        </authorList>
    </citation>
    <scope>NUCLEOTIDE SEQUENCE</scope>
    <source>
        <strain evidence="1">MYP1-1</strain>
    </source>
</reference>
<evidence type="ECO:0000313" key="2">
    <source>
        <dbReference type="Proteomes" id="UP000640583"/>
    </source>
</evidence>
<organism evidence="1 2">
    <name type="scientific">Halocynthiibacter styelae</name>
    <dbReference type="NCBI Taxonomy" id="2761955"/>
    <lineage>
        <taxon>Bacteria</taxon>
        <taxon>Pseudomonadati</taxon>
        <taxon>Pseudomonadota</taxon>
        <taxon>Alphaproteobacteria</taxon>
        <taxon>Rhodobacterales</taxon>
        <taxon>Paracoccaceae</taxon>
        <taxon>Halocynthiibacter</taxon>
    </lineage>
</organism>
<accession>A0A8J7IEX1</accession>
<comment type="caution">
    <text evidence="1">The sequence shown here is derived from an EMBL/GenBank/DDBJ whole genome shotgun (WGS) entry which is preliminary data.</text>
</comment>
<dbReference type="AlphaFoldDB" id="A0A8J7IEX1"/>
<protein>
    <submittedName>
        <fullName evidence="1">DUF3486 family protein</fullName>
    </submittedName>
</protein>